<dbReference type="AlphaFoldDB" id="A0AAV9WUS9"/>
<sequence length="245" mass="25718">MSAWKVASIVVTPPQTTSNASAINSYERCGEGFCLTVPTSIANSCGTWLTLQKHCCYTDAYNPKNITALGVQEGFFPCTSVPNIQDTPYDKFGTNTFYATGADPSCPEDSFAVAAGYDNSTPLTCCPSGGDERWGTLTLQAVSAGVPLLKCGDFNVFPTEEDLINSENILNQLDQGGGEDVAPGNVPTSTGNGGAIGTSTISGGATSTTSTRPRDAYGFADKKKVKKPFLIFGSLVVATYINWGL</sequence>
<name>A0AAV9WUS9_9PEZI</name>
<proteinExistence type="predicted"/>
<reference evidence="2 3" key="1">
    <citation type="submission" date="2019-10" db="EMBL/GenBank/DDBJ databases">
        <authorList>
            <person name="Palmer J.M."/>
        </authorList>
    </citation>
    <scope>NUCLEOTIDE SEQUENCE [LARGE SCALE GENOMIC DNA]</scope>
    <source>
        <strain evidence="2 3">TWF694</strain>
    </source>
</reference>
<keyword evidence="3" id="KW-1185">Reference proteome</keyword>
<feature type="region of interest" description="Disordered" evidence="1">
    <location>
        <begin position="190"/>
        <end position="211"/>
    </location>
</feature>
<evidence type="ECO:0000313" key="2">
    <source>
        <dbReference type="EMBL" id="KAK6526535.1"/>
    </source>
</evidence>
<protein>
    <submittedName>
        <fullName evidence="2">Uncharacterized protein</fullName>
    </submittedName>
</protein>
<gene>
    <name evidence="2" type="ORF">TWF694_005118</name>
</gene>
<accession>A0AAV9WUS9</accession>
<evidence type="ECO:0000313" key="3">
    <source>
        <dbReference type="Proteomes" id="UP001365542"/>
    </source>
</evidence>
<evidence type="ECO:0000256" key="1">
    <source>
        <dbReference type="SAM" id="MobiDB-lite"/>
    </source>
</evidence>
<comment type="caution">
    <text evidence="2">The sequence shown here is derived from an EMBL/GenBank/DDBJ whole genome shotgun (WGS) entry which is preliminary data.</text>
</comment>
<feature type="compositionally biased region" description="Low complexity" evidence="1">
    <location>
        <begin position="197"/>
        <end position="211"/>
    </location>
</feature>
<dbReference type="Proteomes" id="UP001365542">
    <property type="component" value="Unassembled WGS sequence"/>
</dbReference>
<dbReference type="EMBL" id="JAVHJO010000016">
    <property type="protein sequence ID" value="KAK6526535.1"/>
    <property type="molecule type" value="Genomic_DNA"/>
</dbReference>
<organism evidence="2 3">
    <name type="scientific">Orbilia ellipsospora</name>
    <dbReference type="NCBI Taxonomy" id="2528407"/>
    <lineage>
        <taxon>Eukaryota</taxon>
        <taxon>Fungi</taxon>
        <taxon>Dikarya</taxon>
        <taxon>Ascomycota</taxon>
        <taxon>Pezizomycotina</taxon>
        <taxon>Orbiliomycetes</taxon>
        <taxon>Orbiliales</taxon>
        <taxon>Orbiliaceae</taxon>
        <taxon>Orbilia</taxon>
    </lineage>
</organism>